<organism evidence="1">
    <name type="scientific">marine metagenome</name>
    <dbReference type="NCBI Taxonomy" id="408172"/>
    <lineage>
        <taxon>unclassified sequences</taxon>
        <taxon>metagenomes</taxon>
        <taxon>ecological metagenomes</taxon>
    </lineage>
</organism>
<dbReference type="EMBL" id="UINC01224551">
    <property type="protein sequence ID" value="SVE54221.1"/>
    <property type="molecule type" value="Genomic_DNA"/>
</dbReference>
<sequence length="40" mass="4513">MYHSGKETKGISSDWFEILSGSREGKVREEKGCQQVQILA</sequence>
<accession>A0A383EBX4</accession>
<dbReference type="AlphaFoldDB" id="A0A383EBX4"/>
<proteinExistence type="predicted"/>
<name>A0A383EBX4_9ZZZZ</name>
<reference evidence="1" key="1">
    <citation type="submission" date="2018-05" db="EMBL/GenBank/DDBJ databases">
        <authorList>
            <person name="Lanie J.A."/>
            <person name="Ng W.-L."/>
            <person name="Kazmierczak K.M."/>
            <person name="Andrzejewski T.M."/>
            <person name="Davidsen T.M."/>
            <person name="Wayne K.J."/>
            <person name="Tettelin H."/>
            <person name="Glass J.I."/>
            <person name="Rusch D."/>
            <person name="Podicherti R."/>
            <person name="Tsui H.-C.T."/>
            <person name="Winkler M.E."/>
        </authorList>
    </citation>
    <scope>NUCLEOTIDE SEQUENCE</scope>
</reference>
<gene>
    <name evidence="1" type="ORF">METZ01_LOCUS507075</name>
</gene>
<evidence type="ECO:0000313" key="1">
    <source>
        <dbReference type="EMBL" id="SVE54221.1"/>
    </source>
</evidence>
<protein>
    <submittedName>
        <fullName evidence="1">Uncharacterized protein</fullName>
    </submittedName>
</protein>